<dbReference type="STRING" id="7234.B4GJQ1"/>
<accession>B4GJQ1</accession>
<feature type="region of interest" description="Disordered" evidence="1">
    <location>
        <begin position="50"/>
        <end position="73"/>
    </location>
</feature>
<dbReference type="GO" id="GO:0016491">
    <property type="term" value="F:oxidoreductase activity"/>
    <property type="evidence" value="ECO:0007669"/>
    <property type="project" value="InterPro"/>
</dbReference>
<dbReference type="InterPro" id="IPR016161">
    <property type="entry name" value="Ald_DH/histidinol_DH"/>
</dbReference>
<gene>
    <name evidence="3" type="primary">Dper\GL25920</name>
    <name evidence="3" type="ORF">Dper_GL25920</name>
</gene>
<dbReference type="Gene3D" id="3.40.605.10">
    <property type="entry name" value="Aldehyde Dehydrogenase, Chain A, domain 1"/>
    <property type="match status" value="1"/>
</dbReference>
<reference evidence="3 4" key="1">
    <citation type="journal article" date="2007" name="Nature">
        <title>Evolution of genes and genomes on the Drosophila phylogeny.</title>
        <authorList>
            <consortium name="Drosophila 12 Genomes Consortium"/>
            <person name="Clark A.G."/>
            <person name="Eisen M.B."/>
            <person name="Smith D.R."/>
            <person name="Bergman C.M."/>
            <person name="Oliver B."/>
            <person name="Markow T.A."/>
            <person name="Kaufman T.C."/>
            <person name="Kellis M."/>
            <person name="Gelbart W."/>
            <person name="Iyer V.N."/>
            <person name="Pollard D.A."/>
            <person name="Sackton T.B."/>
            <person name="Larracuente A.M."/>
            <person name="Singh N.D."/>
            <person name="Abad J.P."/>
            <person name="Abt D.N."/>
            <person name="Adryan B."/>
            <person name="Aguade M."/>
            <person name="Akashi H."/>
            <person name="Anderson W.W."/>
            <person name="Aquadro C.F."/>
            <person name="Ardell D.H."/>
            <person name="Arguello R."/>
            <person name="Artieri C.G."/>
            <person name="Barbash D.A."/>
            <person name="Barker D."/>
            <person name="Barsanti P."/>
            <person name="Batterham P."/>
            <person name="Batzoglou S."/>
            <person name="Begun D."/>
            <person name="Bhutkar A."/>
            <person name="Blanco E."/>
            <person name="Bosak S.A."/>
            <person name="Bradley R.K."/>
            <person name="Brand A.D."/>
            <person name="Brent M.R."/>
            <person name="Brooks A.N."/>
            <person name="Brown R.H."/>
            <person name="Butlin R.K."/>
            <person name="Caggese C."/>
            <person name="Calvi B.R."/>
            <person name="Bernardo de Carvalho A."/>
            <person name="Caspi A."/>
            <person name="Castrezana S."/>
            <person name="Celniker S.E."/>
            <person name="Chang J.L."/>
            <person name="Chapple C."/>
            <person name="Chatterji S."/>
            <person name="Chinwalla A."/>
            <person name="Civetta A."/>
            <person name="Clifton S.W."/>
            <person name="Comeron J.M."/>
            <person name="Costello J.C."/>
            <person name="Coyne J.A."/>
            <person name="Daub J."/>
            <person name="David R.G."/>
            <person name="Delcher A.L."/>
            <person name="Delehaunty K."/>
            <person name="Do C.B."/>
            <person name="Ebling H."/>
            <person name="Edwards K."/>
            <person name="Eickbush T."/>
            <person name="Evans J.D."/>
            <person name="Filipski A."/>
            <person name="Findeiss S."/>
            <person name="Freyhult E."/>
            <person name="Fulton L."/>
            <person name="Fulton R."/>
            <person name="Garcia A.C."/>
            <person name="Gardiner A."/>
            <person name="Garfield D.A."/>
            <person name="Garvin B.E."/>
            <person name="Gibson G."/>
            <person name="Gilbert D."/>
            <person name="Gnerre S."/>
            <person name="Godfrey J."/>
            <person name="Good R."/>
            <person name="Gotea V."/>
            <person name="Gravely B."/>
            <person name="Greenberg A.J."/>
            <person name="Griffiths-Jones S."/>
            <person name="Gross S."/>
            <person name="Guigo R."/>
            <person name="Gustafson E.A."/>
            <person name="Haerty W."/>
            <person name="Hahn M.W."/>
            <person name="Halligan D.L."/>
            <person name="Halpern A.L."/>
            <person name="Halter G.M."/>
            <person name="Han M.V."/>
            <person name="Heger A."/>
            <person name="Hillier L."/>
            <person name="Hinrichs A.S."/>
            <person name="Holmes I."/>
            <person name="Hoskins R.A."/>
            <person name="Hubisz M.J."/>
            <person name="Hultmark D."/>
            <person name="Huntley M.A."/>
            <person name="Jaffe D.B."/>
            <person name="Jagadeeshan S."/>
            <person name="Jeck W.R."/>
            <person name="Johnson J."/>
            <person name="Jones C.D."/>
            <person name="Jordan W.C."/>
            <person name="Karpen G.H."/>
            <person name="Kataoka E."/>
            <person name="Keightley P.D."/>
            <person name="Kheradpour P."/>
            <person name="Kirkness E.F."/>
            <person name="Koerich L.B."/>
            <person name="Kristiansen K."/>
            <person name="Kudrna D."/>
            <person name="Kulathinal R.J."/>
            <person name="Kumar S."/>
            <person name="Kwok R."/>
            <person name="Lander E."/>
            <person name="Langley C.H."/>
            <person name="Lapoint R."/>
            <person name="Lazzaro B.P."/>
            <person name="Lee S.J."/>
            <person name="Levesque L."/>
            <person name="Li R."/>
            <person name="Lin C.F."/>
            <person name="Lin M.F."/>
            <person name="Lindblad-Toh K."/>
            <person name="Llopart A."/>
            <person name="Long M."/>
            <person name="Low L."/>
            <person name="Lozovsky E."/>
            <person name="Lu J."/>
            <person name="Luo M."/>
            <person name="Machado C.A."/>
            <person name="Makalowski W."/>
            <person name="Marzo M."/>
            <person name="Matsuda M."/>
            <person name="Matzkin L."/>
            <person name="McAllister B."/>
            <person name="McBride C.S."/>
            <person name="McKernan B."/>
            <person name="McKernan K."/>
            <person name="Mendez-Lago M."/>
            <person name="Minx P."/>
            <person name="Mollenhauer M.U."/>
            <person name="Montooth K."/>
            <person name="Mount S.M."/>
            <person name="Mu X."/>
            <person name="Myers E."/>
            <person name="Negre B."/>
            <person name="Newfeld S."/>
            <person name="Nielsen R."/>
            <person name="Noor M.A."/>
            <person name="O'Grady P."/>
            <person name="Pachter L."/>
            <person name="Papaceit M."/>
            <person name="Parisi M.J."/>
            <person name="Parisi M."/>
            <person name="Parts L."/>
            <person name="Pedersen J.S."/>
            <person name="Pesole G."/>
            <person name="Phillippy A.M."/>
            <person name="Ponting C.P."/>
            <person name="Pop M."/>
            <person name="Porcelli D."/>
            <person name="Powell J.R."/>
            <person name="Prohaska S."/>
            <person name="Pruitt K."/>
            <person name="Puig M."/>
            <person name="Quesneville H."/>
            <person name="Ram K.R."/>
            <person name="Rand D."/>
            <person name="Rasmussen M.D."/>
            <person name="Reed L.K."/>
            <person name="Reenan R."/>
            <person name="Reily A."/>
            <person name="Remington K.A."/>
            <person name="Rieger T.T."/>
            <person name="Ritchie M.G."/>
            <person name="Robin C."/>
            <person name="Rogers Y.H."/>
            <person name="Rohde C."/>
            <person name="Rozas J."/>
            <person name="Rubenfield M.J."/>
            <person name="Ruiz A."/>
            <person name="Russo S."/>
            <person name="Salzberg S.L."/>
            <person name="Sanchez-Gracia A."/>
            <person name="Saranga D.J."/>
            <person name="Sato H."/>
            <person name="Schaeffer S.W."/>
            <person name="Schatz M.C."/>
            <person name="Schlenke T."/>
            <person name="Schwartz R."/>
            <person name="Segarra C."/>
            <person name="Singh R.S."/>
            <person name="Sirot L."/>
            <person name="Sirota M."/>
            <person name="Sisneros N.B."/>
            <person name="Smith C.D."/>
            <person name="Smith T.F."/>
            <person name="Spieth J."/>
            <person name="Stage D.E."/>
            <person name="Stark A."/>
            <person name="Stephan W."/>
            <person name="Strausberg R.L."/>
            <person name="Strempel S."/>
            <person name="Sturgill D."/>
            <person name="Sutton G."/>
            <person name="Sutton G.G."/>
            <person name="Tao W."/>
            <person name="Teichmann S."/>
            <person name="Tobari Y.N."/>
            <person name="Tomimura Y."/>
            <person name="Tsolas J.M."/>
            <person name="Valente V.L."/>
            <person name="Venter E."/>
            <person name="Venter J.C."/>
            <person name="Vicario S."/>
            <person name="Vieira F.G."/>
            <person name="Vilella A.J."/>
            <person name="Villasante A."/>
            <person name="Walenz B."/>
            <person name="Wang J."/>
            <person name="Wasserman M."/>
            <person name="Watts T."/>
            <person name="Wilson D."/>
            <person name="Wilson R.K."/>
            <person name="Wing R.A."/>
            <person name="Wolfner M.F."/>
            <person name="Wong A."/>
            <person name="Wong G.K."/>
            <person name="Wu C.I."/>
            <person name="Wu G."/>
            <person name="Yamamoto D."/>
            <person name="Yang H.P."/>
            <person name="Yang S.P."/>
            <person name="Yorke J.A."/>
            <person name="Yoshida K."/>
            <person name="Zdobnov E."/>
            <person name="Zhang P."/>
            <person name="Zhang Y."/>
            <person name="Zimin A.V."/>
            <person name="Baldwin J."/>
            <person name="Abdouelleil A."/>
            <person name="Abdulkadir J."/>
            <person name="Abebe A."/>
            <person name="Abera B."/>
            <person name="Abreu J."/>
            <person name="Acer S.C."/>
            <person name="Aftuck L."/>
            <person name="Alexander A."/>
            <person name="An P."/>
            <person name="Anderson E."/>
            <person name="Anderson S."/>
            <person name="Arachi H."/>
            <person name="Azer M."/>
            <person name="Bachantsang P."/>
            <person name="Barry A."/>
            <person name="Bayul T."/>
            <person name="Berlin A."/>
            <person name="Bessette D."/>
            <person name="Bloom T."/>
            <person name="Blye J."/>
            <person name="Boguslavskiy L."/>
            <person name="Bonnet C."/>
            <person name="Boukhgalter B."/>
            <person name="Bourzgui I."/>
            <person name="Brown A."/>
            <person name="Cahill P."/>
            <person name="Channer S."/>
            <person name="Cheshatsang Y."/>
            <person name="Chuda L."/>
            <person name="Citroen M."/>
            <person name="Collymore A."/>
            <person name="Cooke P."/>
            <person name="Costello M."/>
            <person name="D'Aco K."/>
            <person name="Daza R."/>
            <person name="De Haan G."/>
            <person name="DeGray S."/>
            <person name="DeMaso C."/>
            <person name="Dhargay N."/>
            <person name="Dooley K."/>
            <person name="Dooley E."/>
            <person name="Doricent M."/>
            <person name="Dorje P."/>
            <person name="Dorjee K."/>
            <person name="Dupes A."/>
            <person name="Elong R."/>
            <person name="Falk J."/>
            <person name="Farina A."/>
            <person name="Faro S."/>
            <person name="Ferguson D."/>
            <person name="Fisher S."/>
            <person name="Foley C.D."/>
            <person name="Franke A."/>
            <person name="Friedrich D."/>
            <person name="Gadbois L."/>
            <person name="Gearin G."/>
            <person name="Gearin C.R."/>
            <person name="Giannoukos G."/>
            <person name="Goode T."/>
            <person name="Graham J."/>
            <person name="Grandbois E."/>
            <person name="Grewal S."/>
            <person name="Gyaltsen K."/>
            <person name="Hafez N."/>
            <person name="Hagos B."/>
            <person name="Hall J."/>
            <person name="Henson C."/>
            <person name="Hollinger A."/>
            <person name="Honan T."/>
            <person name="Huard M.D."/>
            <person name="Hughes L."/>
            <person name="Hurhula B."/>
            <person name="Husby M.E."/>
            <person name="Kamat A."/>
            <person name="Kanga B."/>
            <person name="Kashin S."/>
            <person name="Khazanovich D."/>
            <person name="Kisner P."/>
            <person name="Lance K."/>
            <person name="Lara M."/>
            <person name="Lee W."/>
            <person name="Lennon N."/>
            <person name="Letendre F."/>
            <person name="LeVine R."/>
            <person name="Lipovsky A."/>
            <person name="Liu X."/>
            <person name="Liu J."/>
            <person name="Liu S."/>
            <person name="Lokyitsang T."/>
            <person name="Lokyitsang Y."/>
            <person name="Lubonja R."/>
            <person name="Lui A."/>
            <person name="MacDonald P."/>
            <person name="Magnisalis V."/>
            <person name="Maru K."/>
            <person name="Matthews C."/>
            <person name="McCusker W."/>
            <person name="McDonough S."/>
            <person name="Mehta T."/>
            <person name="Meldrim J."/>
            <person name="Meneus L."/>
            <person name="Mihai O."/>
            <person name="Mihalev A."/>
            <person name="Mihova T."/>
            <person name="Mittelman R."/>
            <person name="Mlenga V."/>
            <person name="Montmayeur A."/>
            <person name="Mulrain L."/>
            <person name="Navidi A."/>
            <person name="Naylor J."/>
            <person name="Negash T."/>
            <person name="Nguyen T."/>
            <person name="Nguyen N."/>
            <person name="Nicol R."/>
            <person name="Norbu C."/>
            <person name="Norbu N."/>
            <person name="Novod N."/>
            <person name="O'Neill B."/>
            <person name="Osman S."/>
            <person name="Markiewicz E."/>
            <person name="Oyono O.L."/>
            <person name="Patti C."/>
            <person name="Phunkhang P."/>
            <person name="Pierre F."/>
            <person name="Priest M."/>
            <person name="Raghuraman S."/>
            <person name="Rege F."/>
            <person name="Reyes R."/>
            <person name="Rise C."/>
            <person name="Rogov P."/>
            <person name="Ross K."/>
            <person name="Ryan E."/>
            <person name="Settipalli S."/>
            <person name="Shea T."/>
            <person name="Sherpa N."/>
            <person name="Shi L."/>
            <person name="Shih D."/>
            <person name="Sparrow T."/>
            <person name="Spaulding J."/>
            <person name="Stalker J."/>
            <person name="Stange-Thomann N."/>
            <person name="Stavropoulos S."/>
            <person name="Stone C."/>
            <person name="Strader C."/>
            <person name="Tesfaye S."/>
            <person name="Thomson T."/>
            <person name="Thoulutsang Y."/>
            <person name="Thoulutsang D."/>
            <person name="Topham K."/>
            <person name="Topping I."/>
            <person name="Tsamla T."/>
            <person name="Vassiliev H."/>
            <person name="Vo A."/>
            <person name="Wangchuk T."/>
            <person name="Wangdi T."/>
            <person name="Weiand M."/>
            <person name="Wilkinson J."/>
            <person name="Wilson A."/>
            <person name="Yadav S."/>
            <person name="Young G."/>
            <person name="Yu Q."/>
            <person name="Zembek L."/>
            <person name="Zhong D."/>
            <person name="Zimmer A."/>
            <person name="Zwirko Z."/>
            <person name="Jaffe D.B."/>
            <person name="Alvarez P."/>
            <person name="Brockman W."/>
            <person name="Butler J."/>
            <person name="Chin C."/>
            <person name="Gnerre S."/>
            <person name="Grabherr M."/>
            <person name="Kleber M."/>
            <person name="Mauceli E."/>
            <person name="MacCallum I."/>
        </authorList>
    </citation>
    <scope>NUCLEOTIDE SEQUENCE [LARGE SCALE GENOMIC DNA]</scope>
    <source>
        <strain evidence="4">MSH-3 / Tucson 14011-0111.49</strain>
    </source>
</reference>
<dbReference type="InterPro" id="IPR015590">
    <property type="entry name" value="Aldehyde_DH_dom"/>
</dbReference>
<dbReference type="Pfam" id="PF00171">
    <property type="entry name" value="Aldedh"/>
    <property type="match status" value="1"/>
</dbReference>
<name>B4GJQ1_DROPE</name>
<keyword evidence="4" id="KW-1185">Reference proteome</keyword>
<dbReference type="InterPro" id="IPR016162">
    <property type="entry name" value="Ald_DH_N"/>
</dbReference>
<organism evidence="4">
    <name type="scientific">Drosophila persimilis</name>
    <name type="common">Fruit fly</name>
    <dbReference type="NCBI Taxonomy" id="7234"/>
    <lineage>
        <taxon>Eukaryota</taxon>
        <taxon>Metazoa</taxon>
        <taxon>Ecdysozoa</taxon>
        <taxon>Arthropoda</taxon>
        <taxon>Hexapoda</taxon>
        <taxon>Insecta</taxon>
        <taxon>Pterygota</taxon>
        <taxon>Neoptera</taxon>
        <taxon>Endopterygota</taxon>
        <taxon>Diptera</taxon>
        <taxon>Brachycera</taxon>
        <taxon>Muscomorpha</taxon>
        <taxon>Ephydroidea</taxon>
        <taxon>Drosophilidae</taxon>
        <taxon>Drosophila</taxon>
        <taxon>Sophophora</taxon>
    </lineage>
</organism>
<feature type="domain" description="Aldehyde dehydrogenase" evidence="2">
    <location>
        <begin position="80"/>
        <end position="118"/>
    </location>
</feature>
<evidence type="ECO:0000313" key="4">
    <source>
        <dbReference type="Proteomes" id="UP000008744"/>
    </source>
</evidence>
<evidence type="ECO:0000256" key="1">
    <source>
        <dbReference type="SAM" id="MobiDB-lite"/>
    </source>
</evidence>
<evidence type="ECO:0000259" key="2">
    <source>
        <dbReference type="Pfam" id="PF00171"/>
    </source>
</evidence>
<sequence>MDGLRTIDIEKLPPPASSCRDLSKHCHLNWICGGYFPVAPFVAVFRAASAPRPPRNNNPTTEKTNAGYRSPNGHQESALFCRLITRWNFPILMKAWKLGPTLATGNTIFLKPAEQSMWPALP</sequence>
<dbReference type="EMBL" id="CH479184">
    <property type="protein sequence ID" value="EDW36867.1"/>
    <property type="molecule type" value="Genomic_DNA"/>
</dbReference>
<dbReference type="Proteomes" id="UP000008744">
    <property type="component" value="Unassembled WGS sequence"/>
</dbReference>
<dbReference type="AlphaFoldDB" id="B4GJQ1"/>
<proteinExistence type="predicted"/>
<dbReference type="HOGENOM" id="CLU_2029097_0_0_1"/>
<dbReference type="eggNOG" id="KOG2450">
    <property type="taxonomic scope" value="Eukaryota"/>
</dbReference>
<protein>
    <submittedName>
        <fullName evidence="3">GL25920</fullName>
    </submittedName>
</protein>
<evidence type="ECO:0000313" key="3">
    <source>
        <dbReference type="EMBL" id="EDW36867.1"/>
    </source>
</evidence>
<dbReference type="SUPFAM" id="SSF53720">
    <property type="entry name" value="ALDH-like"/>
    <property type="match status" value="1"/>
</dbReference>